<protein>
    <submittedName>
        <fullName evidence="2">Uncharacterized protein</fullName>
    </submittedName>
</protein>
<gene>
    <name evidence="2" type="ORF">PENTCL1PPCAC_14564</name>
</gene>
<dbReference type="AlphaFoldDB" id="A0AAV5TAP7"/>
<comment type="caution">
    <text evidence="2">The sequence shown here is derived from an EMBL/GenBank/DDBJ whole genome shotgun (WGS) entry which is preliminary data.</text>
</comment>
<feature type="non-terminal residue" evidence="2">
    <location>
        <position position="1"/>
    </location>
</feature>
<dbReference type="EMBL" id="BTSX01000004">
    <property type="protein sequence ID" value="GMS92389.1"/>
    <property type="molecule type" value="Genomic_DNA"/>
</dbReference>
<feature type="chain" id="PRO_5043428244" evidence="1">
    <location>
        <begin position="20"/>
        <end position="151"/>
    </location>
</feature>
<feature type="signal peptide" evidence="1">
    <location>
        <begin position="1"/>
        <end position="19"/>
    </location>
</feature>
<evidence type="ECO:0000256" key="1">
    <source>
        <dbReference type="SAM" id="SignalP"/>
    </source>
</evidence>
<evidence type="ECO:0000313" key="2">
    <source>
        <dbReference type="EMBL" id="GMS92389.1"/>
    </source>
</evidence>
<organism evidence="2 3">
    <name type="scientific">Pristionchus entomophagus</name>
    <dbReference type="NCBI Taxonomy" id="358040"/>
    <lineage>
        <taxon>Eukaryota</taxon>
        <taxon>Metazoa</taxon>
        <taxon>Ecdysozoa</taxon>
        <taxon>Nematoda</taxon>
        <taxon>Chromadorea</taxon>
        <taxon>Rhabditida</taxon>
        <taxon>Rhabditina</taxon>
        <taxon>Diplogasteromorpha</taxon>
        <taxon>Diplogasteroidea</taxon>
        <taxon>Neodiplogasteridae</taxon>
        <taxon>Pristionchus</taxon>
    </lineage>
</organism>
<accession>A0AAV5TAP7</accession>
<name>A0AAV5TAP7_9BILA</name>
<sequence>FAVLPLVAVVHSAILDGEAGPIIRTGKYRVLREKIIGAENYATTQFDDRPFVQGDGALMGGNGQPFTYNGPLDGRRVFIYRRTHTPVRYAVDGIERTGHRQTIERWAEGGYKESQGQNANVYYRVGNQFQADSIVPVKESATNEVSPSSTD</sequence>
<proteinExistence type="predicted"/>
<keyword evidence="3" id="KW-1185">Reference proteome</keyword>
<reference evidence="2" key="1">
    <citation type="submission" date="2023-10" db="EMBL/GenBank/DDBJ databases">
        <title>Genome assembly of Pristionchus species.</title>
        <authorList>
            <person name="Yoshida K."/>
            <person name="Sommer R.J."/>
        </authorList>
    </citation>
    <scope>NUCLEOTIDE SEQUENCE</scope>
    <source>
        <strain evidence="2">RS0144</strain>
    </source>
</reference>
<keyword evidence="1" id="KW-0732">Signal</keyword>
<evidence type="ECO:0000313" key="3">
    <source>
        <dbReference type="Proteomes" id="UP001432027"/>
    </source>
</evidence>
<dbReference type="Proteomes" id="UP001432027">
    <property type="component" value="Unassembled WGS sequence"/>
</dbReference>